<evidence type="ECO:0000313" key="1">
    <source>
        <dbReference type="EMBL" id="KAI7992217.1"/>
    </source>
</evidence>
<gene>
    <name evidence="1" type="ORF">LOK49_LG12G02624</name>
</gene>
<protein>
    <submittedName>
        <fullName evidence="1">Disease resistance protein RGA3</fullName>
    </submittedName>
</protein>
<name>A0ACC0FTV8_9ERIC</name>
<dbReference type="EMBL" id="CM045770">
    <property type="protein sequence ID" value="KAI7992217.1"/>
    <property type="molecule type" value="Genomic_DNA"/>
</dbReference>
<sequence>MAEAILFNLAREILSKLGSSLIQQIGLAWAIKKDLRMIENKISTLRNVLLDVQDRQITNLAVKDWLRRLKLVFYDAEDLLDEVATEALTRQVETHKSMIKREVSHFFTTSNPIVFCFDVARKIKDIKERLDEIVSEMRDFNFVVQVVEKPIEIKKKRRNLILCAYSGGYWERK</sequence>
<organism evidence="1 2">
    <name type="scientific">Camellia lanceoleosa</name>
    <dbReference type="NCBI Taxonomy" id="1840588"/>
    <lineage>
        <taxon>Eukaryota</taxon>
        <taxon>Viridiplantae</taxon>
        <taxon>Streptophyta</taxon>
        <taxon>Embryophyta</taxon>
        <taxon>Tracheophyta</taxon>
        <taxon>Spermatophyta</taxon>
        <taxon>Magnoliopsida</taxon>
        <taxon>eudicotyledons</taxon>
        <taxon>Gunneridae</taxon>
        <taxon>Pentapetalae</taxon>
        <taxon>asterids</taxon>
        <taxon>Ericales</taxon>
        <taxon>Theaceae</taxon>
        <taxon>Camellia</taxon>
    </lineage>
</organism>
<proteinExistence type="predicted"/>
<accession>A0ACC0FTV8</accession>
<comment type="caution">
    <text evidence="1">The sequence shown here is derived from an EMBL/GenBank/DDBJ whole genome shotgun (WGS) entry which is preliminary data.</text>
</comment>
<evidence type="ECO:0000313" key="2">
    <source>
        <dbReference type="Proteomes" id="UP001060215"/>
    </source>
</evidence>
<dbReference type="Proteomes" id="UP001060215">
    <property type="component" value="Chromosome 13"/>
</dbReference>
<reference evidence="1 2" key="1">
    <citation type="journal article" date="2022" name="Plant J.">
        <title>Chromosome-level genome of Camellia lanceoleosa provides a valuable resource for understanding genome evolution and self-incompatibility.</title>
        <authorList>
            <person name="Gong W."/>
            <person name="Xiao S."/>
            <person name="Wang L."/>
            <person name="Liao Z."/>
            <person name="Chang Y."/>
            <person name="Mo W."/>
            <person name="Hu G."/>
            <person name="Li W."/>
            <person name="Zhao G."/>
            <person name="Zhu H."/>
            <person name="Hu X."/>
            <person name="Ji K."/>
            <person name="Xiang X."/>
            <person name="Song Q."/>
            <person name="Yuan D."/>
            <person name="Jin S."/>
            <person name="Zhang L."/>
        </authorList>
    </citation>
    <scope>NUCLEOTIDE SEQUENCE [LARGE SCALE GENOMIC DNA]</scope>
    <source>
        <strain evidence="1">SQ_2022a</strain>
    </source>
</reference>
<keyword evidence="2" id="KW-1185">Reference proteome</keyword>